<evidence type="ECO:0000313" key="1">
    <source>
        <dbReference type="EMBL" id="WKW85470.1"/>
    </source>
</evidence>
<proteinExistence type="predicted"/>
<accession>A0ACD4UKS7</accession>
<evidence type="ECO:0000313" key="2">
    <source>
        <dbReference type="Proteomes" id="UP001654496"/>
    </source>
</evidence>
<dbReference type="EMBL" id="OR159659">
    <property type="protein sequence ID" value="WKW85470.1"/>
    <property type="molecule type" value="Genomic_DNA"/>
</dbReference>
<dbReference type="Proteomes" id="UP001654496">
    <property type="component" value="Segment"/>
</dbReference>
<organism evidence="1 2">
    <name type="scientific">Rhodococcus phage Reynauld</name>
    <dbReference type="NCBI Taxonomy" id="3062845"/>
    <lineage>
        <taxon>Viruses</taxon>
        <taxon>Duplodnaviria</taxon>
        <taxon>Heunggongvirae</taxon>
        <taxon>Uroviricota</taxon>
        <taxon>Caudoviricetes</taxon>
        <taxon>Caudoviricetes incertae sedis</taxon>
        <taxon>Reynauldvirus</taxon>
        <taxon>Reynauldvirus reynauld</taxon>
    </lineage>
</organism>
<gene>
    <name evidence="1" type="primary">17</name>
    <name evidence="1" type="ORF">SEA_REYNAULD_17</name>
</gene>
<sequence length="81" mass="8903">MAMYGVNENGHPYVHQKIYKQRRIYGESIVTSGTVELCCRECLRWTVIRITTGGEFITAPSSGEGADNPAPLSLFPDSPGK</sequence>
<name>A0ACD4UKS7_9CAUD</name>
<reference evidence="1" key="1">
    <citation type="submission" date="2023-06" db="EMBL/GenBank/DDBJ databases">
        <authorList>
            <person name="DeJong R.J."/>
            <person name="Yoon E."/>
            <person name="Radersma M."/>
            <person name="Veenstra M."/>
            <person name="Churu J."/>
            <person name="Moleakunnel K."/>
            <person name="Weaver G."/>
            <person name="Hill E."/>
            <person name="Janvier A."/>
            <person name="Harlow L."/>
            <person name="Kramer C."/>
            <person name="Seinen K."/>
            <person name="Chen A."/>
            <person name="Minasian M."/>
            <person name="Doorn S."/>
            <person name="Dole C."/>
            <person name="Ramsey F."/>
            <person name="Nieze J."/>
            <person name="Baker A."/>
            <person name="Swierenga S."/>
            <person name="White A."/>
            <person name="Howland A."/>
            <person name="Ko C."/>
            <person name="Russell D.A."/>
            <person name="Jacobs-Sera D."/>
            <person name="Hatfull G.F."/>
        </authorList>
    </citation>
    <scope>NUCLEOTIDE SEQUENCE</scope>
</reference>
<protein>
    <submittedName>
        <fullName evidence="1">Uncharacterized protein</fullName>
    </submittedName>
</protein>
<keyword evidence="2" id="KW-1185">Reference proteome</keyword>